<dbReference type="InterPro" id="IPR018656">
    <property type="entry name" value="DUF2087"/>
</dbReference>
<dbReference type="RefSeq" id="WP_029281783.1">
    <property type="nucleotide sequence ID" value="NZ_CP176757.1"/>
</dbReference>
<dbReference type="Pfam" id="PF01022">
    <property type="entry name" value="HTH_5"/>
    <property type="match status" value="1"/>
</dbReference>
<accession>A0A084H2R8</accession>
<evidence type="ECO:0000259" key="4">
    <source>
        <dbReference type="PROSITE" id="PS50987"/>
    </source>
</evidence>
<feature type="domain" description="HTH arsR-type" evidence="4">
    <location>
        <begin position="1"/>
        <end position="92"/>
    </location>
</feature>
<dbReference type="PROSITE" id="PS50987">
    <property type="entry name" value="HTH_ARSR_2"/>
    <property type="match status" value="1"/>
</dbReference>
<evidence type="ECO:0000313" key="5">
    <source>
        <dbReference type="EMBL" id="KEZ53880.1"/>
    </source>
</evidence>
<dbReference type="AlphaFoldDB" id="A0A084H2R8"/>
<dbReference type="PANTHER" id="PTHR33154:SF33">
    <property type="entry name" value="TRANSCRIPTIONAL REPRESSOR SDPR"/>
    <property type="match status" value="1"/>
</dbReference>
<dbReference type="InterPro" id="IPR036390">
    <property type="entry name" value="WH_DNA-bd_sf"/>
</dbReference>
<protein>
    <submittedName>
        <fullName evidence="5">ArsR family transcriptional regulator</fullName>
    </submittedName>
</protein>
<dbReference type="SMART" id="SM00418">
    <property type="entry name" value="HTH_ARSR"/>
    <property type="match status" value="1"/>
</dbReference>
<keyword evidence="6" id="KW-1185">Reference proteome</keyword>
<evidence type="ECO:0000256" key="3">
    <source>
        <dbReference type="ARBA" id="ARBA00023163"/>
    </source>
</evidence>
<sequence length="193" mass="22361">MQLSKLVTFHKVMGDATRIRILALLAKSPKNGQALAGILGLTPPTITHHLAKLRETGVVTEKRVKNTVYFQVNEKLLQQLSLGMMEIVTGKGELEMNQEKTGEHARILGNYLTKDGKLKTIPPQRKRRLIVLYHLAKEFEPGRKYPEKEINDIIKKYHEDFATIRREFIVNHMMYRENSIYELNPKELWAKIE</sequence>
<dbReference type="GO" id="GO:0003700">
    <property type="term" value="F:DNA-binding transcription factor activity"/>
    <property type="evidence" value="ECO:0007669"/>
    <property type="project" value="InterPro"/>
</dbReference>
<dbReference type="Gene3D" id="1.10.10.10">
    <property type="entry name" value="Winged helix-like DNA-binding domain superfamily/Winged helix DNA-binding domain"/>
    <property type="match status" value="1"/>
</dbReference>
<organism evidence="5 6">
    <name type="scientific">Metabacillus indicus</name>
    <name type="common">Bacillus indicus</name>
    <dbReference type="NCBI Taxonomy" id="246786"/>
    <lineage>
        <taxon>Bacteria</taxon>
        <taxon>Bacillati</taxon>
        <taxon>Bacillota</taxon>
        <taxon>Bacilli</taxon>
        <taxon>Bacillales</taxon>
        <taxon>Bacillaceae</taxon>
        <taxon>Metabacillus</taxon>
    </lineage>
</organism>
<dbReference type="OrthoDB" id="529288at2"/>
<dbReference type="STRING" id="246786.GS18_0202750"/>
<proteinExistence type="predicted"/>
<comment type="caution">
    <text evidence="5">The sequence shown here is derived from an EMBL/GenBank/DDBJ whole genome shotgun (WGS) entry which is preliminary data.</text>
</comment>
<dbReference type="CDD" id="cd00090">
    <property type="entry name" value="HTH_ARSR"/>
    <property type="match status" value="1"/>
</dbReference>
<keyword evidence="3" id="KW-0804">Transcription</keyword>
<dbReference type="Proteomes" id="UP000028549">
    <property type="component" value="Unassembled WGS sequence"/>
</dbReference>
<dbReference type="GO" id="GO:0003677">
    <property type="term" value="F:DNA binding"/>
    <property type="evidence" value="ECO:0007669"/>
    <property type="project" value="UniProtKB-KW"/>
</dbReference>
<dbReference type="InterPro" id="IPR011991">
    <property type="entry name" value="ArsR-like_HTH"/>
</dbReference>
<evidence type="ECO:0000256" key="1">
    <source>
        <dbReference type="ARBA" id="ARBA00023015"/>
    </source>
</evidence>
<dbReference type="SUPFAM" id="SSF46785">
    <property type="entry name" value="Winged helix' DNA-binding domain"/>
    <property type="match status" value="1"/>
</dbReference>
<keyword evidence="1" id="KW-0805">Transcription regulation</keyword>
<dbReference type="PANTHER" id="PTHR33154">
    <property type="entry name" value="TRANSCRIPTIONAL REGULATOR, ARSR FAMILY"/>
    <property type="match status" value="1"/>
</dbReference>
<reference evidence="5 6" key="1">
    <citation type="journal article" date="2005" name="Int. J. Syst. Evol. Microbiol.">
        <title>Bacillus cibi sp. nov., isolated from jeotgal, a traditional Korean fermented seafood.</title>
        <authorList>
            <person name="Yoon J.H."/>
            <person name="Lee C.H."/>
            <person name="Oh T.K."/>
        </authorList>
    </citation>
    <scope>NUCLEOTIDE SEQUENCE [LARGE SCALE GENOMIC DNA]</scope>
    <source>
        <strain evidence="5 6">DSM 16189</strain>
    </source>
</reference>
<evidence type="ECO:0000256" key="2">
    <source>
        <dbReference type="ARBA" id="ARBA00023125"/>
    </source>
</evidence>
<dbReference type="Pfam" id="PF09860">
    <property type="entry name" value="DUF2087"/>
    <property type="match status" value="1"/>
</dbReference>
<name>A0A084H2R8_METID</name>
<dbReference type="InterPro" id="IPR001845">
    <property type="entry name" value="HTH_ArsR_DNA-bd_dom"/>
</dbReference>
<dbReference type="PRINTS" id="PR00778">
    <property type="entry name" value="HTHARSR"/>
</dbReference>
<dbReference type="EMBL" id="JNVC02000001">
    <property type="protein sequence ID" value="KEZ53880.1"/>
    <property type="molecule type" value="Genomic_DNA"/>
</dbReference>
<dbReference type="InterPro" id="IPR051081">
    <property type="entry name" value="HTH_MetalResp_TranReg"/>
</dbReference>
<dbReference type="NCBIfam" id="NF033788">
    <property type="entry name" value="HTH_metalloreg"/>
    <property type="match status" value="1"/>
</dbReference>
<evidence type="ECO:0000313" key="6">
    <source>
        <dbReference type="Proteomes" id="UP000028549"/>
    </source>
</evidence>
<keyword evidence="2" id="KW-0238">DNA-binding</keyword>
<gene>
    <name evidence="5" type="ORF">GS18_0202750</name>
</gene>
<dbReference type="InterPro" id="IPR036388">
    <property type="entry name" value="WH-like_DNA-bd_sf"/>
</dbReference>